<dbReference type="InterPro" id="IPR018188">
    <property type="entry name" value="RNase_T2_His_AS_1"/>
</dbReference>
<dbReference type="GeneID" id="111131694"/>
<feature type="active site" evidence="3">
    <location>
        <position position="116"/>
    </location>
</feature>
<keyword evidence="5" id="KW-0732">Signal</keyword>
<comment type="similarity">
    <text evidence="1 4">Belongs to the RNase T2 family.</text>
</comment>
<dbReference type="InterPro" id="IPR036430">
    <property type="entry name" value="RNase_T2-like_sf"/>
</dbReference>
<feature type="active site" evidence="3">
    <location>
        <position position="61"/>
    </location>
</feature>
<evidence type="ECO:0000256" key="5">
    <source>
        <dbReference type="SAM" id="SignalP"/>
    </source>
</evidence>
<dbReference type="Pfam" id="PF00445">
    <property type="entry name" value="Ribonuclease_T2"/>
    <property type="match status" value="1"/>
</dbReference>
<dbReference type="KEGG" id="cvn:111131694"/>
<feature type="chain" id="PRO_5034829938" evidence="5">
    <location>
        <begin position="22"/>
        <end position="249"/>
    </location>
</feature>
<evidence type="ECO:0000256" key="2">
    <source>
        <dbReference type="ARBA" id="ARBA00023157"/>
    </source>
</evidence>
<dbReference type="InterPro" id="IPR033697">
    <property type="entry name" value="Ribonuclease_T2_eukaryotic"/>
</dbReference>
<accession>A0A8B8E4B2</accession>
<dbReference type="PROSITE" id="PS00530">
    <property type="entry name" value="RNASE_T2_1"/>
    <property type="match status" value="1"/>
</dbReference>
<dbReference type="GO" id="GO:0033897">
    <property type="term" value="F:ribonuclease T2 activity"/>
    <property type="evidence" value="ECO:0007669"/>
    <property type="project" value="InterPro"/>
</dbReference>
<feature type="signal peptide" evidence="5">
    <location>
        <begin position="1"/>
        <end position="21"/>
    </location>
</feature>
<dbReference type="GO" id="GO:0006401">
    <property type="term" value="P:RNA catabolic process"/>
    <property type="evidence" value="ECO:0007669"/>
    <property type="project" value="TreeGrafter"/>
</dbReference>
<gene>
    <name evidence="7" type="primary">LOC111131694</name>
</gene>
<dbReference type="PANTHER" id="PTHR11240:SF22">
    <property type="entry name" value="RIBONUCLEASE T2"/>
    <property type="match status" value="1"/>
</dbReference>
<evidence type="ECO:0000256" key="3">
    <source>
        <dbReference type="PIRSR" id="PIRSR633697-1"/>
    </source>
</evidence>
<dbReference type="RefSeq" id="XP_022335045.1">
    <property type="nucleotide sequence ID" value="XM_022479337.1"/>
</dbReference>
<dbReference type="GO" id="GO:0003723">
    <property type="term" value="F:RNA binding"/>
    <property type="evidence" value="ECO:0007669"/>
    <property type="project" value="InterPro"/>
</dbReference>
<dbReference type="Proteomes" id="UP000694844">
    <property type="component" value="Chromosome 4"/>
</dbReference>
<dbReference type="OrthoDB" id="435754at2759"/>
<organism evidence="6 7">
    <name type="scientific">Crassostrea virginica</name>
    <name type="common">Eastern oyster</name>
    <dbReference type="NCBI Taxonomy" id="6565"/>
    <lineage>
        <taxon>Eukaryota</taxon>
        <taxon>Metazoa</taxon>
        <taxon>Spiralia</taxon>
        <taxon>Lophotrochozoa</taxon>
        <taxon>Mollusca</taxon>
        <taxon>Bivalvia</taxon>
        <taxon>Autobranchia</taxon>
        <taxon>Pteriomorphia</taxon>
        <taxon>Ostreida</taxon>
        <taxon>Ostreoidea</taxon>
        <taxon>Ostreidae</taxon>
        <taxon>Crassostrea</taxon>
    </lineage>
</organism>
<keyword evidence="6" id="KW-1185">Reference proteome</keyword>
<feature type="active site" evidence="3">
    <location>
        <position position="120"/>
    </location>
</feature>
<proteinExistence type="inferred from homology"/>
<evidence type="ECO:0000313" key="6">
    <source>
        <dbReference type="Proteomes" id="UP000694844"/>
    </source>
</evidence>
<keyword evidence="2" id="KW-1015">Disulfide bond</keyword>
<dbReference type="GO" id="GO:0005576">
    <property type="term" value="C:extracellular region"/>
    <property type="evidence" value="ECO:0007669"/>
    <property type="project" value="TreeGrafter"/>
</dbReference>
<evidence type="ECO:0000256" key="4">
    <source>
        <dbReference type="RuleBase" id="RU004328"/>
    </source>
</evidence>
<dbReference type="InterPro" id="IPR001568">
    <property type="entry name" value="RNase_T2-like"/>
</dbReference>
<protein>
    <submittedName>
        <fullName evidence="7">Ribonuclease Oy-like</fullName>
    </submittedName>
</protein>
<dbReference type="PANTHER" id="PTHR11240">
    <property type="entry name" value="RIBONUCLEASE T2"/>
    <property type="match status" value="1"/>
</dbReference>
<dbReference type="Gene3D" id="3.90.730.10">
    <property type="entry name" value="Ribonuclease T2-like"/>
    <property type="match status" value="1"/>
</dbReference>
<name>A0A8B8E4B2_CRAVI</name>
<dbReference type="SUPFAM" id="SSF55895">
    <property type="entry name" value="Ribonuclease Rh-like"/>
    <property type="match status" value="1"/>
</dbReference>
<reference evidence="7" key="1">
    <citation type="submission" date="2025-08" db="UniProtKB">
        <authorList>
            <consortium name="RefSeq"/>
        </authorList>
    </citation>
    <scope>IDENTIFICATION</scope>
    <source>
        <tissue evidence="7">Whole sample</tissue>
    </source>
</reference>
<dbReference type="AlphaFoldDB" id="A0A8B8E4B2"/>
<evidence type="ECO:0000313" key="7">
    <source>
        <dbReference type="RefSeq" id="XP_022335045.1"/>
    </source>
</evidence>
<dbReference type="CDD" id="cd01061">
    <property type="entry name" value="RNase_T2_euk"/>
    <property type="match status" value="1"/>
</dbReference>
<sequence>MAMKTWLHLFCVMISFSATVGKHEEWDMFALALAWPITLCKSTEIYQGEKCSYPKTMWTIHGLWPSYRSKRKSPLYCSLSSDFNAEAIQTIMEKMNKYWPNQFPNRGPYYSFWKHEWEAHGRCATVVKETGTEFLYFNKTLSLRMEYDVDKILRSSGITPGNQYKISELINSVKRAVGGGPLIFCDKIQGRNWISQILICMDKKFQIIDCPTGDGDLAAMLFKGVPPEYQCPMSAFFPETLEKERKYVL</sequence>
<evidence type="ECO:0000256" key="1">
    <source>
        <dbReference type="ARBA" id="ARBA00007469"/>
    </source>
</evidence>